<dbReference type="InterPro" id="IPR051265">
    <property type="entry name" value="HIBADH-related_NP60_sf"/>
</dbReference>
<dbReference type="PIRSF" id="PIRSF000103">
    <property type="entry name" value="HIBADH"/>
    <property type="match status" value="1"/>
</dbReference>
<feature type="domain" description="3-hydroxyisobutyrate dehydrogenase-like NAD-binding" evidence="5">
    <location>
        <begin position="187"/>
        <end position="306"/>
    </location>
</feature>
<feature type="domain" description="6-phosphogluconate dehydrogenase NADP-binding" evidence="4">
    <location>
        <begin position="24"/>
        <end position="183"/>
    </location>
</feature>
<sequence>MHQCAGGGHGQQALSRGGSSMNETIGFIGLGNMGQPMVRNLLKAGFAVKVYNRTPNKAKDAVAAGAQQVNRPSDAATAGGIVITMVANDQALEDVVYGVDGFGEKLGPGGIHLSMSTIAPETSRKLAAYHQQQGCQYIASPVFGRPEAAAAQKLFVLSSGPKEAKERVRPLQEALGQRVFDIGEEPGNANVIKLGGNFMIMAAMEAMAESFNLAEKNGVDRKLAAEIYASTLFNCTIYQGYGQMIAKKIFEPAGFQLALGLKDCNLVLEEANATKTPMPLASLLHDRLLSSVAKGRENQDWSALTRIAAEDAGLE</sequence>
<dbReference type="InterPro" id="IPR029154">
    <property type="entry name" value="HIBADH-like_NADP-bd"/>
</dbReference>
<dbReference type="InterPro" id="IPR015815">
    <property type="entry name" value="HIBADH-related"/>
</dbReference>
<dbReference type="Pfam" id="PF14833">
    <property type="entry name" value="NAD_binding_11"/>
    <property type="match status" value="1"/>
</dbReference>
<organism evidence="6 7">
    <name type="scientific">Fodinisporobacter ferrooxydans</name>
    <dbReference type="NCBI Taxonomy" id="2901836"/>
    <lineage>
        <taxon>Bacteria</taxon>
        <taxon>Bacillati</taxon>
        <taxon>Bacillota</taxon>
        <taxon>Bacilli</taxon>
        <taxon>Bacillales</taxon>
        <taxon>Alicyclobacillaceae</taxon>
        <taxon>Fodinisporobacter</taxon>
    </lineage>
</organism>
<dbReference type="Proteomes" id="UP000830167">
    <property type="component" value="Chromosome"/>
</dbReference>
<evidence type="ECO:0000256" key="3">
    <source>
        <dbReference type="ARBA" id="ARBA00023027"/>
    </source>
</evidence>
<evidence type="ECO:0000259" key="4">
    <source>
        <dbReference type="Pfam" id="PF03446"/>
    </source>
</evidence>
<protein>
    <submittedName>
        <fullName evidence="6">NAD(P)-dependent oxidoreductase</fullName>
    </submittedName>
</protein>
<proteinExistence type="inferred from homology"/>
<evidence type="ECO:0000313" key="7">
    <source>
        <dbReference type="Proteomes" id="UP000830167"/>
    </source>
</evidence>
<dbReference type="InterPro" id="IPR008927">
    <property type="entry name" value="6-PGluconate_DH-like_C_sf"/>
</dbReference>
<dbReference type="PROSITE" id="PS00895">
    <property type="entry name" value="3_HYDROXYISOBUT_DH"/>
    <property type="match status" value="1"/>
</dbReference>
<dbReference type="InterPro" id="IPR013328">
    <property type="entry name" value="6PGD_dom2"/>
</dbReference>
<dbReference type="InterPro" id="IPR002204">
    <property type="entry name" value="3-OH-isobutyrate_DH-rel_CS"/>
</dbReference>
<dbReference type="Gene3D" id="3.40.50.720">
    <property type="entry name" value="NAD(P)-binding Rossmann-like Domain"/>
    <property type="match status" value="1"/>
</dbReference>
<dbReference type="SUPFAM" id="SSF51735">
    <property type="entry name" value="NAD(P)-binding Rossmann-fold domains"/>
    <property type="match status" value="1"/>
</dbReference>
<keyword evidence="2" id="KW-0560">Oxidoreductase</keyword>
<dbReference type="InterPro" id="IPR006115">
    <property type="entry name" value="6PGDH_NADP-bd"/>
</dbReference>
<dbReference type="Pfam" id="PF03446">
    <property type="entry name" value="NAD_binding_2"/>
    <property type="match status" value="1"/>
</dbReference>
<reference evidence="6" key="1">
    <citation type="submission" date="2021-12" db="EMBL/GenBank/DDBJ databases">
        <title>Alicyclobacillaceae gen. nov., sp. nov., isolated from chalcocite enrichment system.</title>
        <authorList>
            <person name="Jiang Z."/>
        </authorList>
    </citation>
    <scope>NUCLEOTIDE SEQUENCE</scope>
    <source>
        <strain evidence="6">MYW30-H2</strain>
    </source>
</reference>
<dbReference type="EMBL" id="CP089291">
    <property type="protein sequence ID" value="UOF92955.1"/>
    <property type="molecule type" value="Genomic_DNA"/>
</dbReference>
<evidence type="ECO:0000256" key="2">
    <source>
        <dbReference type="ARBA" id="ARBA00023002"/>
    </source>
</evidence>
<dbReference type="PANTHER" id="PTHR43580">
    <property type="entry name" value="OXIDOREDUCTASE GLYR1-RELATED"/>
    <property type="match status" value="1"/>
</dbReference>
<evidence type="ECO:0000259" key="5">
    <source>
        <dbReference type="Pfam" id="PF14833"/>
    </source>
</evidence>
<evidence type="ECO:0000256" key="1">
    <source>
        <dbReference type="ARBA" id="ARBA00009080"/>
    </source>
</evidence>
<evidence type="ECO:0000313" key="6">
    <source>
        <dbReference type="EMBL" id="UOF92955.1"/>
    </source>
</evidence>
<keyword evidence="7" id="KW-1185">Reference proteome</keyword>
<dbReference type="SUPFAM" id="SSF48179">
    <property type="entry name" value="6-phosphogluconate dehydrogenase C-terminal domain-like"/>
    <property type="match status" value="1"/>
</dbReference>
<name>A0ABY4CYH3_9BACL</name>
<dbReference type="InterPro" id="IPR036291">
    <property type="entry name" value="NAD(P)-bd_dom_sf"/>
</dbReference>
<dbReference type="PANTHER" id="PTHR43580:SF2">
    <property type="entry name" value="CYTOKINE-LIKE NUCLEAR FACTOR N-PAC"/>
    <property type="match status" value="1"/>
</dbReference>
<comment type="similarity">
    <text evidence="1">Belongs to the HIBADH-related family.</text>
</comment>
<keyword evidence="3" id="KW-0520">NAD</keyword>
<dbReference type="Gene3D" id="1.10.1040.10">
    <property type="entry name" value="N-(1-d-carboxylethyl)-l-norvaline Dehydrogenase, domain 2"/>
    <property type="match status" value="1"/>
</dbReference>
<gene>
    <name evidence="6" type="ORF">LSG31_22125</name>
</gene>
<accession>A0ABY4CYH3</accession>